<dbReference type="InterPro" id="IPR003439">
    <property type="entry name" value="ABC_transporter-like_ATP-bd"/>
</dbReference>
<evidence type="ECO:0000256" key="3">
    <source>
        <dbReference type="ARBA" id="ARBA00022840"/>
    </source>
</evidence>
<gene>
    <name evidence="5" type="ORF">EC847_10189</name>
</gene>
<organism evidence="5 6">
    <name type="scientific">Scandinavium goeteborgense</name>
    <dbReference type="NCBI Taxonomy" id="1851514"/>
    <lineage>
        <taxon>Bacteria</taxon>
        <taxon>Pseudomonadati</taxon>
        <taxon>Pseudomonadota</taxon>
        <taxon>Gammaproteobacteria</taxon>
        <taxon>Enterobacterales</taxon>
        <taxon>Enterobacteriaceae</taxon>
        <taxon>Scandinavium</taxon>
    </lineage>
</organism>
<dbReference type="GO" id="GO:0022857">
    <property type="term" value="F:transmembrane transporter activity"/>
    <property type="evidence" value="ECO:0007669"/>
    <property type="project" value="InterPro"/>
</dbReference>
<dbReference type="SUPFAM" id="SSF50331">
    <property type="entry name" value="MOP-like"/>
    <property type="match status" value="1"/>
</dbReference>
<evidence type="ECO:0000256" key="1">
    <source>
        <dbReference type="ARBA" id="ARBA00022448"/>
    </source>
</evidence>
<dbReference type="InterPro" id="IPR050093">
    <property type="entry name" value="ABC_SmlMolc_Importer"/>
</dbReference>
<dbReference type="GO" id="GO:0043190">
    <property type="term" value="C:ATP-binding cassette (ABC) transporter complex"/>
    <property type="evidence" value="ECO:0007669"/>
    <property type="project" value="InterPro"/>
</dbReference>
<dbReference type="SMART" id="SM00382">
    <property type="entry name" value="AAA"/>
    <property type="match status" value="1"/>
</dbReference>
<keyword evidence="6" id="KW-1185">Reference proteome</keyword>
<comment type="caution">
    <text evidence="5">The sequence shown here is derived from an EMBL/GenBank/DDBJ whole genome shotgun (WGS) entry which is preliminary data.</text>
</comment>
<dbReference type="PROSITE" id="PS50893">
    <property type="entry name" value="ABC_TRANSPORTER_2"/>
    <property type="match status" value="1"/>
</dbReference>
<evidence type="ECO:0000259" key="4">
    <source>
        <dbReference type="PROSITE" id="PS50893"/>
    </source>
</evidence>
<dbReference type="InterPro" id="IPR013611">
    <property type="entry name" value="Transp-assoc_OB_typ2"/>
</dbReference>
<dbReference type="GO" id="GO:0015697">
    <property type="term" value="P:quaternary ammonium group transport"/>
    <property type="evidence" value="ECO:0007669"/>
    <property type="project" value="UniProtKB-ARBA"/>
</dbReference>
<dbReference type="RefSeq" id="WP_133459797.1">
    <property type="nucleotide sequence ID" value="NZ_SNVX01000001.1"/>
</dbReference>
<feature type="domain" description="ABC transporter" evidence="4">
    <location>
        <begin position="5"/>
        <end position="235"/>
    </location>
</feature>
<dbReference type="OrthoDB" id="9802264at2"/>
<protein>
    <submittedName>
        <fullName evidence="5">Putative spermidine/putrescine transport system ATP-binding protein</fullName>
    </submittedName>
</protein>
<dbReference type="PANTHER" id="PTHR42781">
    <property type="entry name" value="SPERMIDINE/PUTRESCINE IMPORT ATP-BINDING PROTEIN POTA"/>
    <property type="match status" value="1"/>
</dbReference>
<dbReference type="PROSITE" id="PS00211">
    <property type="entry name" value="ABC_TRANSPORTER_1"/>
    <property type="match status" value="1"/>
</dbReference>
<dbReference type="PANTHER" id="PTHR42781:SF4">
    <property type="entry name" value="SPERMIDINE_PUTRESCINE IMPORT ATP-BINDING PROTEIN POTA"/>
    <property type="match status" value="1"/>
</dbReference>
<evidence type="ECO:0000313" key="6">
    <source>
        <dbReference type="Proteomes" id="UP000295530"/>
    </source>
</evidence>
<keyword evidence="1" id="KW-0813">Transport</keyword>
<evidence type="ECO:0000256" key="2">
    <source>
        <dbReference type="ARBA" id="ARBA00022741"/>
    </source>
</evidence>
<dbReference type="Gene3D" id="3.40.50.300">
    <property type="entry name" value="P-loop containing nucleotide triphosphate hydrolases"/>
    <property type="match status" value="1"/>
</dbReference>
<dbReference type="FunFam" id="3.40.50.300:FF:000425">
    <property type="entry name" value="Probable ABC transporter, ATP-binding subunit"/>
    <property type="match status" value="1"/>
</dbReference>
<dbReference type="InterPro" id="IPR017871">
    <property type="entry name" value="ABC_transporter-like_CS"/>
</dbReference>
<dbReference type="InterPro" id="IPR008995">
    <property type="entry name" value="Mo/tungstate-bd_C_term_dom"/>
</dbReference>
<dbReference type="InterPro" id="IPR003593">
    <property type="entry name" value="AAA+_ATPase"/>
</dbReference>
<sequence length="338" mass="36921">MTYAVEFQDVSRLYGDVRAVDGVSIAIEDGEFFSMLGPSGSGKTTCLRLIAGFEQLSGGAIKIFGKEASVLPPWQRDVNTVFQDYALFPHMSILDNVAYGLMVKGIGKKQRHAMAQEALEKVALGFVHTRKPSQLSGGQRQRVAIARALVNQPRVLLLDEPLGALDLKLREQMQFELKKLQQDLGITFIFVTHDQGEALSMSDRVAVFNNGRIEQVDTPRELYLRPRTPFVASFVGTSNVFDSAQTLKLCGMTGQWSLRPEHIRLDAGGDIQVNGVVQAVQYQGAATRYEIRLSGGEKLLVSQGNFTGGIVPAGPTPGQNVLASWSREAMVPLDGGVR</sequence>
<proteinExistence type="predicted"/>
<dbReference type="Pfam" id="PF08402">
    <property type="entry name" value="TOBE_2"/>
    <property type="match status" value="1"/>
</dbReference>
<name>A0A4R6EZ14_SCAGO</name>
<evidence type="ECO:0000313" key="5">
    <source>
        <dbReference type="EMBL" id="TDN64166.1"/>
    </source>
</evidence>
<dbReference type="SUPFAM" id="SSF52540">
    <property type="entry name" value="P-loop containing nucleoside triphosphate hydrolases"/>
    <property type="match status" value="1"/>
</dbReference>
<dbReference type="GO" id="GO:0005524">
    <property type="term" value="F:ATP binding"/>
    <property type="evidence" value="ECO:0007669"/>
    <property type="project" value="UniProtKB-KW"/>
</dbReference>
<dbReference type="EMBL" id="SNVX01000001">
    <property type="protein sequence ID" value="TDN64166.1"/>
    <property type="molecule type" value="Genomic_DNA"/>
</dbReference>
<dbReference type="AlphaFoldDB" id="A0A4R6EZ14"/>
<keyword evidence="2" id="KW-0547">Nucleotide-binding</keyword>
<dbReference type="InterPro" id="IPR027417">
    <property type="entry name" value="P-loop_NTPase"/>
</dbReference>
<dbReference type="GO" id="GO:0016887">
    <property type="term" value="F:ATP hydrolysis activity"/>
    <property type="evidence" value="ECO:0007669"/>
    <property type="project" value="InterPro"/>
</dbReference>
<reference evidence="5 6" key="1">
    <citation type="submission" date="2019-03" db="EMBL/GenBank/DDBJ databases">
        <title>Genomic analyses of the natural microbiome of Caenorhabditis elegans.</title>
        <authorList>
            <person name="Samuel B."/>
        </authorList>
    </citation>
    <scope>NUCLEOTIDE SEQUENCE [LARGE SCALE GENOMIC DNA]</scope>
    <source>
        <strain evidence="5 6">BIGb0156</strain>
    </source>
</reference>
<dbReference type="Proteomes" id="UP000295530">
    <property type="component" value="Unassembled WGS sequence"/>
</dbReference>
<accession>A0A4R6EZ14</accession>
<keyword evidence="3 5" id="KW-0067">ATP-binding</keyword>
<dbReference type="Pfam" id="PF00005">
    <property type="entry name" value="ABC_tran"/>
    <property type="match status" value="1"/>
</dbReference>